<comment type="caution">
    <text evidence="7">The sequence shown here is derived from an EMBL/GenBank/DDBJ whole genome shotgun (WGS) entry which is preliminary data.</text>
</comment>
<dbReference type="InterPro" id="IPR020095">
    <property type="entry name" value="PsdUridine_synth_TruA_C"/>
</dbReference>
<keyword evidence="3 4" id="KW-0413">Isomerase</keyword>
<accession>A0A4Y8WPT3</accession>
<comment type="similarity">
    <text evidence="1 4 5">Belongs to the tRNA pseudouridine synthase TruA family.</text>
</comment>
<dbReference type="EMBL" id="SPNC01000040">
    <property type="protein sequence ID" value="TFH95734.1"/>
    <property type="molecule type" value="Genomic_DNA"/>
</dbReference>
<keyword evidence="8" id="KW-1185">Reference proteome</keyword>
<feature type="active site" description="Nucleophile" evidence="4">
    <location>
        <position position="52"/>
    </location>
</feature>
<organism evidence="7 8">
    <name type="scientific">Porphyromonas levii</name>
    <dbReference type="NCBI Taxonomy" id="28114"/>
    <lineage>
        <taxon>Bacteria</taxon>
        <taxon>Pseudomonadati</taxon>
        <taxon>Bacteroidota</taxon>
        <taxon>Bacteroidia</taxon>
        <taxon>Bacteroidales</taxon>
        <taxon>Porphyromonadaceae</taxon>
        <taxon>Porphyromonas</taxon>
    </lineage>
</organism>
<evidence type="ECO:0000313" key="8">
    <source>
        <dbReference type="Proteomes" id="UP000297225"/>
    </source>
</evidence>
<comment type="catalytic activity">
    <reaction evidence="4 5">
        <text>uridine(38/39/40) in tRNA = pseudouridine(38/39/40) in tRNA</text>
        <dbReference type="Rhea" id="RHEA:22376"/>
        <dbReference type="Rhea" id="RHEA-COMP:10085"/>
        <dbReference type="Rhea" id="RHEA-COMP:10087"/>
        <dbReference type="ChEBI" id="CHEBI:65314"/>
        <dbReference type="ChEBI" id="CHEBI:65315"/>
        <dbReference type="EC" id="5.4.99.12"/>
    </reaction>
</comment>
<dbReference type="EC" id="5.4.99.12" evidence="4"/>
<feature type="domain" description="Pseudouridine synthase I TruA alpha/beta" evidence="6">
    <location>
        <begin position="143"/>
        <end position="246"/>
    </location>
</feature>
<evidence type="ECO:0000256" key="4">
    <source>
        <dbReference type="HAMAP-Rule" id="MF_00171"/>
    </source>
</evidence>
<evidence type="ECO:0000259" key="6">
    <source>
        <dbReference type="Pfam" id="PF01416"/>
    </source>
</evidence>
<dbReference type="InterPro" id="IPR020103">
    <property type="entry name" value="PsdUridine_synth_cat_dom_sf"/>
</dbReference>
<dbReference type="HAMAP" id="MF_00171">
    <property type="entry name" value="TruA"/>
    <property type="match status" value="1"/>
</dbReference>
<dbReference type="CDD" id="cd02570">
    <property type="entry name" value="PseudoU_synth_EcTruA"/>
    <property type="match status" value="1"/>
</dbReference>
<dbReference type="STRING" id="1122973.GCA_000379925_00258"/>
<dbReference type="AlphaFoldDB" id="A0A4Y8WPT3"/>
<proteinExistence type="inferred from homology"/>
<evidence type="ECO:0000256" key="1">
    <source>
        <dbReference type="ARBA" id="ARBA00009375"/>
    </source>
</evidence>
<dbReference type="SUPFAM" id="SSF55120">
    <property type="entry name" value="Pseudouridine synthase"/>
    <property type="match status" value="1"/>
</dbReference>
<dbReference type="GO" id="GO:0003723">
    <property type="term" value="F:RNA binding"/>
    <property type="evidence" value="ECO:0007669"/>
    <property type="project" value="InterPro"/>
</dbReference>
<dbReference type="InterPro" id="IPR020094">
    <property type="entry name" value="TruA/RsuA/RluB/E/F_N"/>
</dbReference>
<feature type="domain" description="Pseudouridine synthase I TruA alpha/beta" evidence="6">
    <location>
        <begin position="9"/>
        <end position="105"/>
    </location>
</feature>
<dbReference type="RefSeq" id="WP_134849534.1">
    <property type="nucleotide sequence ID" value="NZ_CP197400.1"/>
</dbReference>
<feature type="binding site" evidence="4">
    <location>
        <position position="112"/>
    </location>
    <ligand>
        <name>substrate</name>
    </ligand>
</feature>
<dbReference type="PIRSF" id="PIRSF001430">
    <property type="entry name" value="tRNA_psdUrid_synth"/>
    <property type="match status" value="1"/>
</dbReference>
<evidence type="ECO:0000313" key="7">
    <source>
        <dbReference type="EMBL" id="TFH95734.1"/>
    </source>
</evidence>
<dbReference type="Gene3D" id="3.30.70.660">
    <property type="entry name" value="Pseudouridine synthase I, catalytic domain, C-terminal subdomain"/>
    <property type="match status" value="1"/>
</dbReference>
<dbReference type="InterPro" id="IPR001406">
    <property type="entry name" value="PsdUridine_synth_TruA"/>
</dbReference>
<protein>
    <recommendedName>
        <fullName evidence="4">tRNA pseudouridine synthase A</fullName>
        <ecNumber evidence="4">5.4.99.12</ecNumber>
    </recommendedName>
    <alternativeName>
        <fullName evidence="4">tRNA pseudouridine(38-40) synthase</fullName>
    </alternativeName>
    <alternativeName>
        <fullName evidence="4">tRNA pseudouridylate synthase I</fullName>
    </alternativeName>
    <alternativeName>
        <fullName evidence="4">tRNA-uridine isomerase I</fullName>
    </alternativeName>
</protein>
<keyword evidence="2 4" id="KW-0819">tRNA processing</keyword>
<comment type="function">
    <text evidence="4">Formation of pseudouridine at positions 38, 39 and 40 in the anticodon stem and loop of transfer RNAs.</text>
</comment>
<gene>
    <name evidence="4 7" type="primary">truA</name>
    <name evidence="7" type="ORF">E4P47_03880</name>
</gene>
<evidence type="ECO:0000256" key="2">
    <source>
        <dbReference type="ARBA" id="ARBA00022694"/>
    </source>
</evidence>
<dbReference type="PANTHER" id="PTHR11142">
    <property type="entry name" value="PSEUDOURIDYLATE SYNTHASE"/>
    <property type="match status" value="1"/>
</dbReference>
<dbReference type="InterPro" id="IPR020097">
    <property type="entry name" value="PsdUridine_synth_TruA_a/b_dom"/>
</dbReference>
<dbReference type="PANTHER" id="PTHR11142:SF0">
    <property type="entry name" value="TRNA PSEUDOURIDINE SYNTHASE-LIKE 1"/>
    <property type="match status" value="1"/>
</dbReference>
<dbReference type="GO" id="GO:0031119">
    <property type="term" value="P:tRNA pseudouridine synthesis"/>
    <property type="evidence" value="ECO:0007669"/>
    <property type="project" value="UniProtKB-UniRule"/>
</dbReference>
<dbReference type="GO" id="GO:0160147">
    <property type="term" value="F:tRNA pseudouridine(38-40) synthase activity"/>
    <property type="evidence" value="ECO:0007669"/>
    <property type="project" value="UniProtKB-EC"/>
</dbReference>
<dbReference type="Proteomes" id="UP000297225">
    <property type="component" value="Unassembled WGS sequence"/>
</dbReference>
<dbReference type="FunFam" id="3.30.70.580:FF:000001">
    <property type="entry name" value="tRNA pseudouridine synthase A"/>
    <property type="match status" value="1"/>
</dbReference>
<reference evidence="7 8" key="1">
    <citation type="submission" date="2019-03" db="EMBL/GenBank/DDBJ databases">
        <title>Porphyromonas levii Isolated from the Uterus of Dairy Cows.</title>
        <authorList>
            <person name="Francis A.M."/>
        </authorList>
    </citation>
    <scope>NUCLEOTIDE SEQUENCE [LARGE SCALE GENOMIC DNA]</scope>
    <source>
        <strain evidence="7 8">AF5678</strain>
    </source>
</reference>
<dbReference type="NCBIfam" id="TIGR00071">
    <property type="entry name" value="hisT_truA"/>
    <property type="match status" value="1"/>
</dbReference>
<comment type="subunit">
    <text evidence="4">Homodimer.</text>
</comment>
<name>A0A4Y8WPT3_9PORP</name>
<evidence type="ECO:0000256" key="3">
    <source>
        <dbReference type="ARBA" id="ARBA00023235"/>
    </source>
</evidence>
<comment type="caution">
    <text evidence="4">Lacks conserved residue(s) required for the propagation of feature annotation.</text>
</comment>
<dbReference type="OrthoDB" id="9811823at2"/>
<sequence>MNKYLLQFMYDGTDFVGWQEQPKGRTVQGELQDKLSTILRQEIKVVGAGRTDTGVHASTMVAHIELPEELSDRIAPAVFKLNRFLPPDIFITKLQAVLPDFHARYSATSRSYGYYITLHPNPFLRKYHTFVPRKLQFEAMNRACKYLIGRHDFASFARKHSDVTNHICTVTQAEWLQLSPSEWVFRITANRFLRSMVRALVGTLLEVGSGQITPEEFADILERADLDFPFNTAPPTGLRLEAVQYPEELLGEVLFTP</sequence>
<dbReference type="Pfam" id="PF01416">
    <property type="entry name" value="PseudoU_synth_1"/>
    <property type="match status" value="2"/>
</dbReference>
<dbReference type="Gene3D" id="3.30.70.580">
    <property type="entry name" value="Pseudouridine synthase I, catalytic domain, N-terminal subdomain"/>
    <property type="match status" value="1"/>
</dbReference>
<evidence type="ECO:0000256" key="5">
    <source>
        <dbReference type="RuleBase" id="RU003792"/>
    </source>
</evidence>